<sequence>MQPTKRQPQYPEYLVARLSTATPFQTAYTPKEDGVLAATAGSNSSAYPELEIDPSTMSPRSRRRYLSRMSSAKLRDRQRQHILGVEKDIVRLEARIESLQQSIDLHYMAQKDDDDLTDHAPSRNDKPASSLASVAVLAQNRIARTAEQFREIEPSTTIHSSSATKRRANADKIFYNLTMSLSGNMDRLTDCIKRIEMLKNDISHQVSRLERHVSQILPSPTLHGRHFSAGSYVFHKEYSSQNNTFAESSSASRRRIPISFLVNNS</sequence>
<gene>
    <name evidence="2" type="ORF">GGH94_003107</name>
</gene>
<keyword evidence="3" id="KW-1185">Reference proteome</keyword>
<evidence type="ECO:0000313" key="3">
    <source>
        <dbReference type="Proteomes" id="UP001140074"/>
    </source>
</evidence>
<accession>A0A9W8IIG4</accession>
<evidence type="ECO:0000313" key="2">
    <source>
        <dbReference type="EMBL" id="KAJ2864159.1"/>
    </source>
</evidence>
<evidence type="ECO:0000259" key="1">
    <source>
        <dbReference type="Pfam" id="PF07716"/>
    </source>
</evidence>
<reference evidence="2" key="1">
    <citation type="submission" date="2022-07" db="EMBL/GenBank/DDBJ databases">
        <title>Phylogenomic reconstructions and comparative analyses of Kickxellomycotina fungi.</title>
        <authorList>
            <person name="Reynolds N.K."/>
            <person name="Stajich J.E."/>
            <person name="Barry K."/>
            <person name="Grigoriev I.V."/>
            <person name="Crous P."/>
            <person name="Smith M.E."/>
        </authorList>
    </citation>
    <scope>NUCLEOTIDE SEQUENCE</scope>
    <source>
        <strain evidence="2">RSA 476</strain>
    </source>
</reference>
<dbReference type="CDD" id="cd14686">
    <property type="entry name" value="bZIP"/>
    <property type="match status" value="1"/>
</dbReference>
<feature type="domain" description="BZIP" evidence="1">
    <location>
        <begin position="60"/>
        <end position="104"/>
    </location>
</feature>
<organism evidence="2 3">
    <name type="scientific">Coemansia aciculifera</name>
    <dbReference type="NCBI Taxonomy" id="417176"/>
    <lineage>
        <taxon>Eukaryota</taxon>
        <taxon>Fungi</taxon>
        <taxon>Fungi incertae sedis</taxon>
        <taxon>Zoopagomycota</taxon>
        <taxon>Kickxellomycotina</taxon>
        <taxon>Kickxellomycetes</taxon>
        <taxon>Kickxellales</taxon>
        <taxon>Kickxellaceae</taxon>
        <taxon>Coemansia</taxon>
    </lineage>
</organism>
<name>A0A9W8IIG4_9FUNG</name>
<dbReference type="Pfam" id="PF07716">
    <property type="entry name" value="bZIP_2"/>
    <property type="match status" value="1"/>
</dbReference>
<protein>
    <recommendedName>
        <fullName evidence="1">BZIP domain-containing protein</fullName>
    </recommendedName>
</protein>
<dbReference type="AlphaFoldDB" id="A0A9W8IIG4"/>
<dbReference type="GO" id="GO:0003700">
    <property type="term" value="F:DNA-binding transcription factor activity"/>
    <property type="evidence" value="ECO:0007669"/>
    <property type="project" value="InterPro"/>
</dbReference>
<dbReference type="InterPro" id="IPR004827">
    <property type="entry name" value="bZIP"/>
</dbReference>
<comment type="caution">
    <text evidence="2">The sequence shown here is derived from an EMBL/GenBank/DDBJ whole genome shotgun (WGS) entry which is preliminary data.</text>
</comment>
<dbReference type="Proteomes" id="UP001140074">
    <property type="component" value="Unassembled WGS sequence"/>
</dbReference>
<dbReference type="EMBL" id="JANBUY010000097">
    <property type="protein sequence ID" value="KAJ2864159.1"/>
    <property type="molecule type" value="Genomic_DNA"/>
</dbReference>
<proteinExistence type="predicted"/>